<reference evidence="1 2" key="1">
    <citation type="journal article" date="2007" name="Nature">
        <title>Evolution of genes and genomes on the Drosophila phylogeny.</title>
        <authorList>
            <consortium name="Drosophila 12 Genomes Consortium"/>
            <person name="Clark A.G."/>
            <person name="Eisen M.B."/>
            <person name="Smith D.R."/>
            <person name="Bergman C.M."/>
            <person name="Oliver B."/>
            <person name="Markow T.A."/>
            <person name="Kaufman T.C."/>
            <person name="Kellis M."/>
            <person name="Gelbart W."/>
            <person name="Iyer V.N."/>
            <person name="Pollard D.A."/>
            <person name="Sackton T.B."/>
            <person name="Larracuente A.M."/>
            <person name="Singh N.D."/>
            <person name="Abad J.P."/>
            <person name="Abt D.N."/>
            <person name="Adryan B."/>
            <person name="Aguade M."/>
            <person name="Akashi H."/>
            <person name="Anderson W.W."/>
            <person name="Aquadro C.F."/>
            <person name="Ardell D.H."/>
            <person name="Arguello R."/>
            <person name="Artieri C.G."/>
            <person name="Barbash D.A."/>
            <person name="Barker D."/>
            <person name="Barsanti P."/>
            <person name="Batterham P."/>
            <person name="Batzoglou S."/>
            <person name="Begun D."/>
            <person name="Bhutkar A."/>
            <person name="Blanco E."/>
            <person name="Bosak S.A."/>
            <person name="Bradley R.K."/>
            <person name="Brand A.D."/>
            <person name="Brent M.R."/>
            <person name="Brooks A.N."/>
            <person name="Brown R.H."/>
            <person name="Butlin R.K."/>
            <person name="Caggese C."/>
            <person name="Calvi B.R."/>
            <person name="Bernardo de Carvalho A."/>
            <person name="Caspi A."/>
            <person name="Castrezana S."/>
            <person name="Celniker S.E."/>
            <person name="Chang J.L."/>
            <person name="Chapple C."/>
            <person name="Chatterji S."/>
            <person name="Chinwalla A."/>
            <person name="Civetta A."/>
            <person name="Clifton S.W."/>
            <person name="Comeron J.M."/>
            <person name="Costello J.C."/>
            <person name="Coyne J.A."/>
            <person name="Daub J."/>
            <person name="David R.G."/>
            <person name="Delcher A.L."/>
            <person name="Delehaunty K."/>
            <person name="Do C.B."/>
            <person name="Ebling H."/>
            <person name="Edwards K."/>
            <person name="Eickbush T."/>
            <person name="Evans J.D."/>
            <person name="Filipski A."/>
            <person name="Findeiss S."/>
            <person name="Freyhult E."/>
            <person name="Fulton L."/>
            <person name="Fulton R."/>
            <person name="Garcia A.C."/>
            <person name="Gardiner A."/>
            <person name="Garfield D.A."/>
            <person name="Garvin B.E."/>
            <person name="Gibson G."/>
            <person name="Gilbert D."/>
            <person name="Gnerre S."/>
            <person name="Godfrey J."/>
            <person name="Good R."/>
            <person name="Gotea V."/>
            <person name="Gravely B."/>
            <person name="Greenberg A.J."/>
            <person name="Griffiths-Jones S."/>
            <person name="Gross S."/>
            <person name="Guigo R."/>
            <person name="Gustafson E.A."/>
            <person name="Haerty W."/>
            <person name="Hahn M.W."/>
            <person name="Halligan D.L."/>
            <person name="Halpern A.L."/>
            <person name="Halter G.M."/>
            <person name="Han M.V."/>
            <person name="Heger A."/>
            <person name="Hillier L."/>
            <person name="Hinrichs A.S."/>
            <person name="Holmes I."/>
            <person name="Hoskins R.A."/>
            <person name="Hubisz M.J."/>
            <person name="Hultmark D."/>
            <person name="Huntley M.A."/>
            <person name="Jaffe D.B."/>
            <person name="Jagadeeshan S."/>
            <person name="Jeck W.R."/>
            <person name="Johnson J."/>
            <person name="Jones C.D."/>
            <person name="Jordan W.C."/>
            <person name="Karpen G.H."/>
            <person name="Kataoka E."/>
            <person name="Keightley P.D."/>
            <person name="Kheradpour P."/>
            <person name="Kirkness E.F."/>
            <person name="Koerich L.B."/>
            <person name="Kristiansen K."/>
            <person name="Kudrna D."/>
            <person name="Kulathinal R.J."/>
            <person name="Kumar S."/>
            <person name="Kwok R."/>
            <person name="Lander E."/>
            <person name="Langley C.H."/>
            <person name="Lapoint R."/>
            <person name="Lazzaro B.P."/>
            <person name="Lee S.J."/>
            <person name="Levesque L."/>
            <person name="Li R."/>
            <person name="Lin C.F."/>
            <person name="Lin M.F."/>
            <person name="Lindblad-Toh K."/>
            <person name="Llopart A."/>
            <person name="Long M."/>
            <person name="Low L."/>
            <person name="Lozovsky E."/>
            <person name="Lu J."/>
            <person name="Luo M."/>
            <person name="Machado C.A."/>
            <person name="Makalowski W."/>
            <person name="Marzo M."/>
            <person name="Matsuda M."/>
            <person name="Matzkin L."/>
            <person name="McAllister B."/>
            <person name="McBride C.S."/>
            <person name="McKernan B."/>
            <person name="McKernan K."/>
            <person name="Mendez-Lago M."/>
            <person name="Minx P."/>
            <person name="Mollenhauer M.U."/>
            <person name="Montooth K."/>
            <person name="Mount S.M."/>
            <person name="Mu X."/>
            <person name="Myers E."/>
            <person name="Negre B."/>
            <person name="Newfeld S."/>
            <person name="Nielsen R."/>
            <person name="Noor M.A."/>
            <person name="O'Grady P."/>
            <person name="Pachter L."/>
            <person name="Papaceit M."/>
            <person name="Parisi M.J."/>
            <person name="Parisi M."/>
            <person name="Parts L."/>
            <person name="Pedersen J.S."/>
            <person name="Pesole G."/>
            <person name="Phillippy A.M."/>
            <person name="Ponting C.P."/>
            <person name="Pop M."/>
            <person name="Porcelli D."/>
            <person name="Powell J.R."/>
            <person name="Prohaska S."/>
            <person name="Pruitt K."/>
            <person name="Puig M."/>
            <person name="Quesneville H."/>
            <person name="Ram K.R."/>
            <person name="Rand D."/>
            <person name="Rasmussen M.D."/>
            <person name="Reed L.K."/>
            <person name="Reenan R."/>
            <person name="Reily A."/>
            <person name="Remington K.A."/>
            <person name="Rieger T.T."/>
            <person name="Ritchie M.G."/>
            <person name="Robin C."/>
            <person name="Rogers Y.H."/>
            <person name="Rohde C."/>
            <person name="Rozas J."/>
            <person name="Rubenfield M.J."/>
            <person name="Ruiz A."/>
            <person name="Russo S."/>
            <person name="Salzberg S.L."/>
            <person name="Sanchez-Gracia A."/>
            <person name="Saranga D.J."/>
            <person name="Sato H."/>
            <person name="Schaeffer S.W."/>
            <person name="Schatz M.C."/>
            <person name="Schlenke T."/>
            <person name="Schwartz R."/>
            <person name="Segarra C."/>
            <person name="Singh R.S."/>
            <person name="Sirot L."/>
            <person name="Sirota M."/>
            <person name="Sisneros N.B."/>
            <person name="Smith C.D."/>
            <person name="Smith T.F."/>
            <person name="Spieth J."/>
            <person name="Stage D.E."/>
            <person name="Stark A."/>
            <person name="Stephan W."/>
            <person name="Strausberg R.L."/>
            <person name="Strempel S."/>
            <person name="Sturgill D."/>
            <person name="Sutton G."/>
            <person name="Sutton G.G."/>
            <person name="Tao W."/>
            <person name="Teichmann S."/>
            <person name="Tobari Y.N."/>
            <person name="Tomimura Y."/>
            <person name="Tsolas J.M."/>
            <person name="Valente V.L."/>
            <person name="Venter E."/>
            <person name="Venter J.C."/>
            <person name="Vicario S."/>
            <person name="Vieira F.G."/>
            <person name="Vilella A.J."/>
            <person name="Villasante A."/>
            <person name="Walenz B."/>
            <person name="Wang J."/>
            <person name="Wasserman M."/>
            <person name="Watts T."/>
            <person name="Wilson D."/>
            <person name="Wilson R.K."/>
            <person name="Wing R.A."/>
            <person name="Wolfner M.F."/>
            <person name="Wong A."/>
            <person name="Wong G.K."/>
            <person name="Wu C.I."/>
            <person name="Wu G."/>
            <person name="Yamamoto D."/>
            <person name="Yang H.P."/>
            <person name="Yang S.P."/>
            <person name="Yorke J.A."/>
            <person name="Yoshida K."/>
            <person name="Zdobnov E."/>
            <person name="Zhang P."/>
            <person name="Zhang Y."/>
            <person name="Zimin A.V."/>
            <person name="Baldwin J."/>
            <person name="Abdouelleil A."/>
            <person name="Abdulkadir J."/>
            <person name="Abebe A."/>
            <person name="Abera B."/>
            <person name="Abreu J."/>
            <person name="Acer S.C."/>
            <person name="Aftuck L."/>
            <person name="Alexander A."/>
            <person name="An P."/>
            <person name="Anderson E."/>
            <person name="Anderson S."/>
            <person name="Arachi H."/>
            <person name="Azer M."/>
            <person name="Bachantsang P."/>
            <person name="Barry A."/>
            <person name="Bayul T."/>
            <person name="Berlin A."/>
            <person name="Bessette D."/>
            <person name="Bloom T."/>
            <person name="Blye J."/>
            <person name="Boguslavskiy L."/>
            <person name="Bonnet C."/>
            <person name="Boukhgalter B."/>
            <person name="Bourzgui I."/>
            <person name="Brown A."/>
            <person name="Cahill P."/>
            <person name="Channer S."/>
            <person name="Cheshatsang Y."/>
            <person name="Chuda L."/>
            <person name="Citroen M."/>
            <person name="Collymore A."/>
            <person name="Cooke P."/>
            <person name="Costello M."/>
            <person name="D'Aco K."/>
            <person name="Daza R."/>
            <person name="De Haan G."/>
            <person name="DeGray S."/>
            <person name="DeMaso C."/>
            <person name="Dhargay N."/>
            <person name="Dooley K."/>
            <person name="Dooley E."/>
            <person name="Doricent M."/>
            <person name="Dorje P."/>
            <person name="Dorjee K."/>
            <person name="Dupes A."/>
            <person name="Elong R."/>
            <person name="Falk J."/>
            <person name="Farina A."/>
            <person name="Faro S."/>
            <person name="Ferguson D."/>
            <person name="Fisher S."/>
            <person name="Foley C.D."/>
            <person name="Franke A."/>
            <person name="Friedrich D."/>
            <person name="Gadbois L."/>
            <person name="Gearin G."/>
            <person name="Gearin C.R."/>
            <person name="Giannoukos G."/>
            <person name="Goode T."/>
            <person name="Graham J."/>
            <person name="Grandbois E."/>
            <person name="Grewal S."/>
            <person name="Gyaltsen K."/>
            <person name="Hafez N."/>
            <person name="Hagos B."/>
            <person name="Hall J."/>
            <person name="Henson C."/>
            <person name="Hollinger A."/>
            <person name="Honan T."/>
            <person name="Huard M.D."/>
            <person name="Hughes L."/>
            <person name="Hurhula B."/>
            <person name="Husby M.E."/>
            <person name="Kamat A."/>
            <person name="Kanga B."/>
            <person name="Kashin S."/>
            <person name="Khazanovich D."/>
            <person name="Kisner P."/>
            <person name="Lance K."/>
            <person name="Lara M."/>
            <person name="Lee W."/>
            <person name="Lennon N."/>
            <person name="Letendre F."/>
            <person name="LeVine R."/>
            <person name="Lipovsky A."/>
            <person name="Liu X."/>
            <person name="Liu J."/>
            <person name="Liu S."/>
            <person name="Lokyitsang T."/>
            <person name="Lokyitsang Y."/>
            <person name="Lubonja R."/>
            <person name="Lui A."/>
            <person name="MacDonald P."/>
            <person name="Magnisalis V."/>
            <person name="Maru K."/>
            <person name="Matthews C."/>
            <person name="McCusker W."/>
            <person name="McDonough S."/>
            <person name="Mehta T."/>
            <person name="Meldrim J."/>
            <person name="Meneus L."/>
            <person name="Mihai O."/>
            <person name="Mihalev A."/>
            <person name="Mihova T."/>
            <person name="Mittelman R."/>
            <person name="Mlenga V."/>
            <person name="Montmayeur A."/>
            <person name="Mulrain L."/>
            <person name="Navidi A."/>
            <person name="Naylor J."/>
            <person name="Negash T."/>
            <person name="Nguyen T."/>
            <person name="Nguyen N."/>
            <person name="Nicol R."/>
            <person name="Norbu C."/>
            <person name="Norbu N."/>
            <person name="Novod N."/>
            <person name="O'Neill B."/>
            <person name="Osman S."/>
            <person name="Markiewicz E."/>
            <person name="Oyono O.L."/>
            <person name="Patti C."/>
            <person name="Phunkhang P."/>
            <person name="Pierre F."/>
            <person name="Priest M."/>
            <person name="Raghuraman S."/>
            <person name="Rege F."/>
            <person name="Reyes R."/>
            <person name="Rise C."/>
            <person name="Rogov P."/>
            <person name="Ross K."/>
            <person name="Ryan E."/>
            <person name="Settipalli S."/>
            <person name="Shea T."/>
            <person name="Sherpa N."/>
            <person name="Shi L."/>
            <person name="Shih D."/>
            <person name="Sparrow T."/>
            <person name="Spaulding J."/>
            <person name="Stalker J."/>
            <person name="Stange-Thomann N."/>
            <person name="Stavropoulos S."/>
            <person name="Stone C."/>
            <person name="Strader C."/>
            <person name="Tesfaye S."/>
            <person name="Thomson T."/>
            <person name="Thoulutsang Y."/>
            <person name="Thoulutsang D."/>
            <person name="Topham K."/>
            <person name="Topping I."/>
            <person name="Tsamla T."/>
            <person name="Vassiliev H."/>
            <person name="Vo A."/>
            <person name="Wangchuk T."/>
            <person name="Wangdi T."/>
            <person name="Weiand M."/>
            <person name="Wilkinson J."/>
            <person name="Wilson A."/>
            <person name="Yadav S."/>
            <person name="Young G."/>
            <person name="Yu Q."/>
            <person name="Zembek L."/>
            <person name="Zhong D."/>
            <person name="Zimmer A."/>
            <person name="Zwirko Z."/>
            <person name="Jaffe D.B."/>
            <person name="Alvarez P."/>
            <person name="Brockman W."/>
            <person name="Butler J."/>
            <person name="Chin C."/>
            <person name="Gnerre S."/>
            <person name="Grabherr M."/>
            <person name="Kleber M."/>
            <person name="Mauceli E."/>
            <person name="MacCallum I."/>
        </authorList>
    </citation>
    <scope>NUCLEOTIDE SEQUENCE [LARGE SCALE GENOMIC DNA]</scope>
    <source>
        <strain evidence="2">MSH-3 / Tucson 14011-0111.49</strain>
    </source>
</reference>
<evidence type="ECO:0000313" key="2">
    <source>
        <dbReference type="Proteomes" id="UP000008744"/>
    </source>
</evidence>
<dbReference type="HOGENOM" id="CLU_2673702_0_0_1"/>
<gene>
    <name evidence="1" type="primary">Dper\GL22998</name>
    <name evidence="1" type="ORF">Dper_GL22998</name>
</gene>
<evidence type="ECO:0000313" key="1">
    <source>
        <dbReference type="EMBL" id="EDW25160.1"/>
    </source>
</evidence>
<dbReference type="AlphaFoldDB" id="B4G4I9"/>
<proteinExistence type="predicted"/>
<keyword evidence="2" id="KW-1185">Reference proteome</keyword>
<accession>B4G4I9</accession>
<protein>
    <submittedName>
        <fullName evidence="1">GL22998</fullName>
    </submittedName>
</protein>
<sequence>MKFNVTGQCLSQLVAIIRASRDVMCAARIPWHTEDEHRSTRSRKDIVCRKDGTLRHSEPTAGENLSCIVIFVLVY</sequence>
<dbReference type="EMBL" id="CH479179">
    <property type="protein sequence ID" value="EDW25160.1"/>
    <property type="molecule type" value="Genomic_DNA"/>
</dbReference>
<dbReference type="eggNOG" id="KOG3577">
    <property type="taxonomic scope" value="Eukaryota"/>
</dbReference>
<dbReference type="STRING" id="7234.B4G4I9"/>
<organism evidence="2">
    <name type="scientific">Drosophila persimilis</name>
    <name type="common">Fruit fly</name>
    <dbReference type="NCBI Taxonomy" id="7234"/>
    <lineage>
        <taxon>Eukaryota</taxon>
        <taxon>Metazoa</taxon>
        <taxon>Ecdysozoa</taxon>
        <taxon>Arthropoda</taxon>
        <taxon>Hexapoda</taxon>
        <taxon>Insecta</taxon>
        <taxon>Pterygota</taxon>
        <taxon>Neoptera</taxon>
        <taxon>Endopterygota</taxon>
        <taxon>Diptera</taxon>
        <taxon>Brachycera</taxon>
        <taxon>Muscomorpha</taxon>
        <taxon>Ephydroidea</taxon>
        <taxon>Drosophilidae</taxon>
        <taxon>Drosophila</taxon>
        <taxon>Sophophora</taxon>
    </lineage>
</organism>
<name>B4G4I9_DROPE</name>
<dbReference type="Proteomes" id="UP000008744">
    <property type="component" value="Unassembled WGS sequence"/>
</dbReference>